<dbReference type="AlphaFoldDB" id="A0A9W8GE48"/>
<accession>A0A9W8GE48</accession>
<gene>
    <name evidence="1" type="ORF">GGI25_000609</name>
</gene>
<comment type="caution">
    <text evidence="1">The sequence shown here is derived from an EMBL/GenBank/DDBJ whole genome shotgun (WGS) entry which is preliminary data.</text>
</comment>
<proteinExistence type="predicted"/>
<organism evidence="1 2">
    <name type="scientific">Coemansia spiralis</name>
    <dbReference type="NCBI Taxonomy" id="417178"/>
    <lineage>
        <taxon>Eukaryota</taxon>
        <taxon>Fungi</taxon>
        <taxon>Fungi incertae sedis</taxon>
        <taxon>Zoopagomycota</taxon>
        <taxon>Kickxellomycotina</taxon>
        <taxon>Kickxellomycetes</taxon>
        <taxon>Kickxellales</taxon>
        <taxon>Kickxellaceae</taxon>
        <taxon>Coemansia</taxon>
    </lineage>
</organism>
<name>A0A9W8GE48_9FUNG</name>
<dbReference type="EMBL" id="JANBTW010000004">
    <property type="protein sequence ID" value="KAJ2680636.1"/>
    <property type="molecule type" value="Genomic_DNA"/>
</dbReference>
<evidence type="ECO:0000313" key="1">
    <source>
        <dbReference type="EMBL" id="KAJ2680636.1"/>
    </source>
</evidence>
<dbReference type="OrthoDB" id="5511210at2759"/>
<sequence length="159" mass="18009">MSHRVTNFDQEIFSSSSGFQSVRANTLPGRTLDLEWFQSTWPRIPPIFNTVGGEVTKHRASVFSPVFFEAPQVPAEITEKDGCKVVRLTSDMFLTAKPRVQVRGAQLHVHARRFKSVEGVSRMVRKDDVFDYKLDLPGYKLAKMSAKRQGNILTLTIPK</sequence>
<dbReference type="Proteomes" id="UP001151518">
    <property type="component" value="Unassembled WGS sequence"/>
</dbReference>
<reference evidence="1" key="1">
    <citation type="submission" date="2022-07" db="EMBL/GenBank/DDBJ databases">
        <title>Phylogenomic reconstructions and comparative analyses of Kickxellomycotina fungi.</title>
        <authorList>
            <person name="Reynolds N.K."/>
            <person name="Stajich J.E."/>
            <person name="Barry K."/>
            <person name="Grigoriev I.V."/>
            <person name="Crous P."/>
            <person name="Smith M.E."/>
        </authorList>
    </citation>
    <scope>NUCLEOTIDE SEQUENCE</scope>
    <source>
        <strain evidence="1">NRRL 3115</strain>
    </source>
</reference>
<evidence type="ECO:0000313" key="2">
    <source>
        <dbReference type="Proteomes" id="UP001151518"/>
    </source>
</evidence>
<evidence type="ECO:0008006" key="3">
    <source>
        <dbReference type="Google" id="ProtNLM"/>
    </source>
</evidence>
<dbReference type="CDD" id="cd06464">
    <property type="entry name" value="ACD_sHsps-like"/>
    <property type="match status" value="1"/>
</dbReference>
<protein>
    <recommendedName>
        <fullName evidence="3">SHSP domain-containing protein</fullName>
    </recommendedName>
</protein>